<dbReference type="SUPFAM" id="SSF52266">
    <property type="entry name" value="SGNH hydrolase"/>
    <property type="match status" value="1"/>
</dbReference>
<accession>A0A1S6INL3</accession>
<dbReference type="STRING" id="708126.BW727_100744"/>
<keyword evidence="2" id="KW-1185">Reference proteome</keyword>
<evidence type="ECO:0000313" key="1">
    <source>
        <dbReference type="EMBL" id="AQS53137.1"/>
    </source>
</evidence>
<dbReference type="KEGG" id="jda:BW727_100744"/>
<keyword evidence="1" id="KW-0378">Hydrolase</keyword>
<organism evidence="1 2">
    <name type="scientific">Jeotgalibaca dankookensis</name>
    <dbReference type="NCBI Taxonomy" id="708126"/>
    <lineage>
        <taxon>Bacteria</taxon>
        <taxon>Bacillati</taxon>
        <taxon>Bacillota</taxon>
        <taxon>Bacilli</taxon>
        <taxon>Lactobacillales</taxon>
        <taxon>Carnobacteriaceae</taxon>
        <taxon>Jeotgalibaca</taxon>
    </lineage>
</organism>
<dbReference type="InterPro" id="IPR036514">
    <property type="entry name" value="SGNH_hydro_sf"/>
</dbReference>
<evidence type="ECO:0000313" key="2">
    <source>
        <dbReference type="Proteomes" id="UP000188993"/>
    </source>
</evidence>
<reference evidence="1 2" key="1">
    <citation type="journal article" date="2014" name="Int. J. Syst. Evol. Microbiol.">
        <title>Jeotgalibaca dankookensis gen. nov., sp. nov., a member of the family Carnobacteriaceae, isolated from seujeot (Korean traditional food).</title>
        <authorList>
            <person name="Lee D.G."/>
            <person name="Trujillo M.E."/>
            <person name="Kang H."/>
            <person name="Ahn T.Y."/>
        </authorList>
    </citation>
    <scope>NUCLEOTIDE SEQUENCE [LARGE SCALE GENOMIC DNA]</scope>
    <source>
        <strain evidence="1 2">EX-07</strain>
    </source>
</reference>
<name>A0A1S6INL3_9LACT</name>
<dbReference type="AlphaFoldDB" id="A0A1S6INL3"/>
<dbReference type="RefSeq" id="WP_062471057.1">
    <property type="nucleotide sequence ID" value="NZ_BBYN01000026.1"/>
</dbReference>
<dbReference type="Proteomes" id="UP000188993">
    <property type="component" value="Chromosome"/>
</dbReference>
<dbReference type="Pfam" id="PF00657">
    <property type="entry name" value="Lipase_GDSL"/>
    <property type="match status" value="1"/>
</dbReference>
<proteinExistence type="predicted"/>
<dbReference type="PANTHER" id="PTHR30383:SF27">
    <property type="entry name" value="SPORE GERMINATION LIPASE LIPC"/>
    <property type="match status" value="1"/>
</dbReference>
<dbReference type="EC" id="3.-.-.-" evidence="1"/>
<protein>
    <submittedName>
        <fullName evidence="1">Spore germination lipase LipC</fullName>
        <ecNumber evidence="1">3.-.-.-</ecNumber>
    </submittedName>
</protein>
<dbReference type="InterPro" id="IPR051532">
    <property type="entry name" value="Ester_Hydrolysis_Enzymes"/>
</dbReference>
<dbReference type="EMBL" id="CP019728">
    <property type="protein sequence ID" value="AQS53137.1"/>
    <property type="molecule type" value="Genomic_DNA"/>
</dbReference>
<dbReference type="Gene3D" id="3.40.50.1110">
    <property type="entry name" value="SGNH hydrolase"/>
    <property type="match status" value="1"/>
</dbReference>
<dbReference type="GO" id="GO:0004622">
    <property type="term" value="F:phosphatidylcholine lysophospholipase activity"/>
    <property type="evidence" value="ECO:0007669"/>
    <property type="project" value="TreeGrafter"/>
</dbReference>
<dbReference type="OrthoDB" id="252349at2"/>
<gene>
    <name evidence="1" type="primary">lipC</name>
    <name evidence="1" type="ORF">BW727_100744</name>
</gene>
<dbReference type="InterPro" id="IPR001087">
    <property type="entry name" value="GDSL"/>
</dbReference>
<dbReference type="PANTHER" id="PTHR30383">
    <property type="entry name" value="THIOESTERASE 1/PROTEASE 1/LYSOPHOSPHOLIPASE L1"/>
    <property type="match status" value="1"/>
</dbReference>
<sequence>MAKKIVWFLLAIATVIILFLIVGTSQSPKSTSSQESSKETKIVSYSRDPLVEETSLTTRILIIGDSIGFGIGDEEGLGIGERYRALLSEKENVEINLNNISVPGYQSDELVEAIQNQDSQALIQDAGLIIISIGGNDLSRLQFQENLEVAFEETLAIYIENIDLVISRINQLNPAATIAFVGLYNPDRSQEAIITSSLSKWNNETQSFLNRKSGVVYIPTDEIFSDDLENYLSADGFHPSGAGYQAIAELLDDVLDEMDES</sequence>